<accession>A0A0B5FMT2</accession>
<dbReference type="GO" id="GO:0005829">
    <property type="term" value="C:cytosol"/>
    <property type="evidence" value="ECO:0007669"/>
    <property type="project" value="TreeGrafter"/>
</dbReference>
<evidence type="ECO:0000256" key="10">
    <source>
        <dbReference type="ARBA" id="ARBA00049229"/>
    </source>
</evidence>
<dbReference type="PANTHER" id="PTHR42743">
    <property type="entry name" value="AMINO-ACID AMINOTRANSFERASE"/>
    <property type="match status" value="1"/>
</dbReference>
<proteinExistence type="inferred from homology"/>
<comment type="catalytic activity">
    <reaction evidence="10">
        <text>L-leucine + 2-oxoglutarate = 4-methyl-2-oxopentanoate + L-glutamate</text>
        <dbReference type="Rhea" id="RHEA:18321"/>
        <dbReference type="ChEBI" id="CHEBI:16810"/>
        <dbReference type="ChEBI" id="CHEBI:17865"/>
        <dbReference type="ChEBI" id="CHEBI:29985"/>
        <dbReference type="ChEBI" id="CHEBI:57427"/>
        <dbReference type="EC" id="2.6.1.42"/>
    </reaction>
</comment>
<evidence type="ECO:0000256" key="3">
    <source>
        <dbReference type="ARBA" id="ARBA00004931"/>
    </source>
</evidence>
<keyword evidence="7 12" id="KW-0663">Pyridoxal phosphate</keyword>
<dbReference type="InterPro" id="IPR043132">
    <property type="entry name" value="BCAT-like_C"/>
</dbReference>
<dbReference type="Proteomes" id="UP000035036">
    <property type="component" value="Chromosome"/>
</dbReference>
<dbReference type="GO" id="GO:0004084">
    <property type="term" value="F:branched-chain-amino-acid transaminase activity"/>
    <property type="evidence" value="ECO:0007669"/>
    <property type="project" value="UniProtKB-EC"/>
</dbReference>
<dbReference type="RefSeq" id="WP_040199378.1">
    <property type="nucleotide sequence ID" value="NZ_CP010311.1"/>
</dbReference>
<dbReference type="STRING" id="483547.GSUB_04405"/>
<comment type="pathway">
    <text evidence="3">Amino-acid biosynthesis; L-valine biosynthesis; L-valine from pyruvate: step 4/4.</text>
</comment>
<dbReference type="FunFam" id="3.20.10.10:FF:000002">
    <property type="entry name" value="D-alanine aminotransferase"/>
    <property type="match status" value="1"/>
</dbReference>
<evidence type="ECO:0000313" key="13">
    <source>
        <dbReference type="EMBL" id="AJF05954.1"/>
    </source>
</evidence>
<evidence type="ECO:0000313" key="14">
    <source>
        <dbReference type="Proteomes" id="UP000035036"/>
    </source>
</evidence>
<name>A0A0B5FMT2_9BACT</name>
<gene>
    <name evidence="13" type="ORF">GSUB_04405</name>
</gene>
<evidence type="ECO:0000256" key="8">
    <source>
        <dbReference type="ARBA" id="ARBA00048212"/>
    </source>
</evidence>
<evidence type="ECO:0000256" key="6">
    <source>
        <dbReference type="ARBA" id="ARBA00013053"/>
    </source>
</evidence>
<evidence type="ECO:0000256" key="5">
    <source>
        <dbReference type="ARBA" id="ARBA00009320"/>
    </source>
</evidence>
<dbReference type="InterPro" id="IPR043131">
    <property type="entry name" value="BCAT-like_N"/>
</dbReference>
<evidence type="ECO:0000256" key="2">
    <source>
        <dbReference type="ARBA" id="ARBA00004824"/>
    </source>
</evidence>
<dbReference type="SUPFAM" id="SSF56752">
    <property type="entry name" value="D-aminoacid aminotransferase-like PLP-dependent enzymes"/>
    <property type="match status" value="1"/>
</dbReference>
<dbReference type="InterPro" id="IPR001544">
    <property type="entry name" value="Aminotrans_IV"/>
</dbReference>
<sequence>MIVNIDGGFLEPGEARIPVTDGSFLYGDTLFETFKAREKKILFSAEHLDRLELSADLLGFPFDRKRIESALERTAQRMNRPVSRLRLTLTRGSFTGLEFPPAKAGRFVLIATPTEEPDAAERLQGAHCVFAPNRRVNPLSHLPQLKHGNYADCLYAMAHARKQGAREALFVTEDDEVIEGSTSNLFIVCGKSLITPPAGELVLPGVMRRQIMNAAADLDLECREETIRRKDLWTADEIFLTNSLIDVLPVTQVENQTVGGGRLWQSLLQQLQRTIDRQMQ</sequence>
<organism evidence="13 14">
    <name type="scientific">Geoalkalibacter subterraneus</name>
    <dbReference type="NCBI Taxonomy" id="483547"/>
    <lineage>
        <taxon>Bacteria</taxon>
        <taxon>Pseudomonadati</taxon>
        <taxon>Thermodesulfobacteriota</taxon>
        <taxon>Desulfuromonadia</taxon>
        <taxon>Desulfuromonadales</taxon>
        <taxon>Geoalkalibacteraceae</taxon>
        <taxon>Geoalkalibacter</taxon>
    </lineage>
</organism>
<evidence type="ECO:0000256" key="11">
    <source>
        <dbReference type="RuleBase" id="RU004106"/>
    </source>
</evidence>
<dbReference type="InterPro" id="IPR036038">
    <property type="entry name" value="Aminotransferase-like"/>
</dbReference>
<comment type="cofactor">
    <cofactor evidence="1 12">
        <name>pyridoxal 5'-phosphate</name>
        <dbReference type="ChEBI" id="CHEBI:597326"/>
    </cofactor>
</comment>
<dbReference type="Gene3D" id="3.30.470.10">
    <property type="match status" value="1"/>
</dbReference>
<keyword evidence="14" id="KW-1185">Reference proteome</keyword>
<dbReference type="EC" id="2.6.1.42" evidence="6"/>
<dbReference type="GO" id="GO:0008652">
    <property type="term" value="P:amino acid biosynthetic process"/>
    <property type="evidence" value="ECO:0007669"/>
    <property type="project" value="UniProtKB-ARBA"/>
</dbReference>
<comment type="pathway">
    <text evidence="4">Amino-acid biosynthesis; L-leucine biosynthesis; L-leucine from 3-methyl-2-oxobutanoate: step 4/4.</text>
</comment>
<evidence type="ECO:0000256" key="4">
    <source>
        <dbReference type="ARBA" id="ARBA00005072"/>
    </source>
</evidence>
<dbReference type="Gene3D" id="3.20.10.10">
    <property type="entry name" value="D-amino Acid Aminotransferase, subunit A, domain 2"/>
    <property type="match status" value="1"/>
</dbReference>
<reference evidence="13 14" key="1">
    <citation type="journal article" date="2015" name="Genome Announc.">
        <title>Genomes of Geoalkalibacter ferrihydriticus Z-0531T and Geoalkalibacter subterraneus Red1T, Two Haloalkaliphilic Metal-Reducing Deltaproteobacteria.</title>
        <authorList>
            <person name="Badalamenti J.P."/>
            <person name="Krajmalnik-Brown R."/>
            <person name="Torres C.I."/>
            <person name="Bond D.R."/>
        </authorList>
    </citation>
    <scope>NUCLEOTIDE SEQUENCE [LARGE SCALE GENOMIC DNA]</scope>
    <source>
        <strain evidence="13 14">Red1</strain>
    </source>
</reference>
<dbReference type="EMBL" id="CP010311">
    <property type="protein sequence ID" value="AJF05954.1"/>
    <property type="molecule type" value="Genomic_DNA"/>
</dbReference>
<dbReference type="Pfam" id="PF01063">
    <property type="entry name" value="Aminotran_4"/>
    <property type="match status" value="1"/>
</dbReference>
<evidence type="ECO:0000256" key="1">
    <source>
        <dbReference type="ARBA" id="ARBA00001933"/>
    </source>
</evidence>
<evidence type="ECO:0000256" key="12">
    <source>
        <dbReference type="RuleBase" id="RU004516"/>
    </source>
</evidence>
<dbReference type="KEGG" id="gsb:GSUB_04405"/>
<evidence type="ECO:0000256" key="7">
    <source>
        <dbReference type="ARBA" id="ARBA00022898"/>
    </source>
</evidence>
<comment type="catalytic activity">
    <reaction evidence="8">
        <text>L-valine + 2-oxoglutarate = 3-methyl-2-oxobutanoate + L-glutamate</text>
        <dbReference type="Rhea" id="RHEA:24813"/>
        <dbReference type="ChEBI" id="CHEBI:11851"/>
        <dbReference type="ChEBI" id="CHEBI:16810"/>
        <dbReference type="ChEBI" id="CHEBI:29985"/>
        <dbReference type="ChEBI" id="CHEBI:57762"/>
        <dbReference type="EC" id="2.6.1.42"/>
    </reaction>
</comment>
<dbReference type="PANTHER" id="PTHR42743:SF11">
    <property type="entry name" value="AMINODEOXYCHORISMATE LYASE"/>
    <property type="match status" value="1"/>
</dbReference>
<dbReference type="OrthoDB" id="9805628at2"/>
<dbReference type="HOGENOM" id="CLU_020844_4_1_7"/>
<comment type="catalytic activity">
    <reaction evidence="9">
        <text>L-isoleucine + 2-oxoglutarate = (S)-3-methyl-2-oxopentanoate + L-glutamate</text>
        <dbReference type="Rhea" id="RHEA:24801"/>
        <dbReference type="ChEBI" id="CHEBI:16810"/>
        <dbReference type="ChEBI" id="CHEBI:29985"/>
        <dbReference type="ChEBI" id="CHEBI:35146"/>
        <dbReference type="ChEBI" id="CHEBI:58045"/>
        <dbReference type="EC" id="2.6.1.42"/>
    </reaction>
</comment>
<dbReference type="GO" id="GO:0046394">
    <property type="term" value="P:carboxylic acid biosynthetic process"/>
    <property type="evidence" value="ECO:0007669"/>
    <property type="project" value="UniProtKB-ARBA"/>
</dbReference>
<dbReference type="CDD" id="cd00449">
    <property type="entry name" value="PLPDE_IV"/>
    <property type="match status" value="1"/>
</dbReference>
<dbReference type="AlphaFoldDB" id="A0A0B5FMT2"/>
<dbReference type="PROSITE" id="PS00770">
    <property type="entry name" value="AA_TRANSFER_CLASS_4"/>
    <property type="match status" value="1"/>
</dbReference>
<dbReference type="InterPro" id="IPR018300">
    <property type="entry name" value="Aminotrans_IV_CS"/>
</dbReference>
<comment type="pathway">
    <text evidence="2">Amino-acid biosynthesis; L-isoleucine biosynthesis; L-isoleucine from 2-oxobutanoate: step 4/4.</text>
</comment>
<protein>
    <recommendedName>
        <fullName evidence="6">branched-chain-amino-acid transaminase</fullName>
        <ecNumber evidence="6">2.6.1.42</ecNumber>
    </recommendedName>
</protein>
<comment type="similarity">
    <text evidence="5 11">Belongs to the class-IV pyridoxal-phosphate-dependent aminotransferase family.</text>
</comment>
<dbReference type="InterPro" id="IPR050571">
    <property type="entry name" value="Class-IV_PLP-Dep_Aminotrnsfr"/>
</dbReference>
<evidence type="ECO:0000256" key="9">
    <source>
        <dbReference type="ARBA" id="ARBA00048798"/>
    </source>
</evidence>